<dbReference type="AlphaFoldDB" id="A0A1H4B3D8"/>
<dbReference type="Proteomes" id="UP000199041">
    <property type="component" value="Unassembled WGS sequence"/>
</dbReference>
<reference evidence="1 2" key="1">
    <citation type="submission" date="2016-10" db="EMBL/GenBank/DDBJ databases">
        <authorList>
            <person name="de Groot N.N."/>
        </authorList>
    </citation>
    <scope>NUCLEOTIDE SEQUENCE [LARGE SCALE GENOMIC DNA]</scope>
    <source>
        <strain evidence="1 2">Vu-144</strain>
    </source>
</reference>
<name>A0A1H4B3D8_9BACT</name>
<sequence>MTPKEVIRRLFDFLTIEFKAFYFKPLYKLQGFYRKQGSTIFFL</sequence>
<gene>
    <name evidence="1" type="ORF">SAMN05192529_11818</name>
</gene>
<evidence type="ECO:0000313" key="1">
    <source>
        <dbReference type="EMBL" id="SEA42586.1"/>
    </source>
</evidence>
<dbReference type="EMBL" id="FNQY01000018">
    <property type="protein sequence ID" value="SEA42586.1"/>
    <property type="molecule type" value="Genomic_DNA"/>
</dbReference>
<accession>A0A1H4B3D8</accession>
<organism evidence="1 2">
    <name type="scientific">Arachidicoccus rhizosphaerae</name>
    <dbReference type="NCBI Taxonomy" id="551991"/>
    <lineage>
        <taxon>Bacteria</taxon>
        <taxon>Pseudomonadati</taxon>
        <taxon>Bacteroidota</taxon>
        <taxon>Chitinophagia</taxon>
        <taxon>Chitinophagales</taxon>
        <taxon>Chitinophagaceae</taxon>
        <taxon>Arachidicoccus</taxon>
    </lineage>
</organism>
<protein>
    <submittedName>
        <fullName evidence="1">Uncharacterized protein</fullName>
    </submittedName>
</protein>
<evidence type="ECO:0000313" key="2">
    <source>
        <dbReference type="Proteomes" id="UP000199041"/>
    </source>
</evidence>
<proteinExistence type="predicted"/>
<keyword evidence="2" id="KW-1185">Reference proteome</keyword>